<name>A0A1Q3C8H9_CEPFO</name>
<gene>
    <name evidence="3" type="ORF">CFOL_v3_19886</name>
</gene>
<proteinExistence type="predicted"/>
<evidence type="ECO:0000313" key="3">
    <source>
        <dbReference type="EMBL" id="GAV76412.1"/>
    </source>
</evidence>
<reference evidence="4" key="1">
    <citation type="submission" date="2016-04" db="EMBL/GenBank/DDBJ databases">
        <title>Cephalotus genome sequencing.</title>
        <authorList>
            <person name="Fukushima K."/>
            <person name="Hasebe M."/>
            <person name="Fang X."/>
        </authorList>
    </citation>
    <scope>NUCLEOTIDE SEQUENCE [LARGE SCALE GENOMIC DNA]</scope>
    <source>
        <strain evidence="4">cv. St1</strain>
    </source>
</reference>
<keyword evidence="1" id="KW-0175">Coiled coil</keyword>
<accession>A0A1Q3C8H9</accession>
<sequence>MENASRIRAFSNPELVPSTTPKASHGADQWTEDYSFEGMATNVKLLLKLIQDHQDANLKYNDDRRTQRVAGMMTILDDVKSRIQKSQSSGKKRMAELRRCYTDLRANPVPREKKPNEPITDEKEILRKELNGSLAARKSLEMMCSSLGKEKEIMASELARKVHEVNEMEELINDLRVQNETLLAKVKACATEHKDKKCGGGEAQGKAALQDRNKALSEQLLKSLDGYRSLKRKYKEAKDENMMIHATLEEMGVDVTAGLDQVRGFRQRMATATTMTEKKSAGMEQEITTLEHIFQCFDTRISKHCQKSEYAKPKAWTNATKPSVA</sequence>
<dbReference type="PANTHER" id="PTHR38378">
    <property type="entry name" value="MYOSIN HEAVY CHAIN-LIKE PROTEIN"/>
    <property type="match status" value="1"/>
</dbReference>
<dbReference type="Proteomes" id="UP000187406">
    <property type="component" value="Unassembled WGS sequence"/>
</dbReference>
<feature type="coiled-coil region" evidence="1">
    <location>
        <begin position="158"/>
        <end position="185"/>
    </location>
</feature>
<dbReference type="EMBL" id="BDDD01001486">
    <property type="protein sequence ID" value="GAV76412.1"/>
    <property type="molecule type" value="Genomic_DNA"/>
</dbReference>
<evidence type="ECO:0000256" key="2">
    <source>
        <dbReference type="SAM" id="MobiDB-lite"/>
    </source>
</evidence>
<dbReference type="OrthoDB" id="1897593at2759"/>
<evidence type="ECO:0000313" key="4">
    <source>
        <dbReference type="Proteomes" id="UP000187406"/>
    </source>
</evidence>
<evidence type="ECO:0000256" key="1">
    <source>
        <dbReference type="SAM" id="Coils"/>
    </source>
</evidence>
<comment type="caution">
    <text evidence="3">The sequence shown here is derived from an EMBL/GenBank/DDBJ whole genome shotgun (WGS) entry which is preliminary data.</text>
</comment>
<dbReference type="AlphaFoldDB" id="A0A1Q3C8H9"/>
<dbReference type="PANTHER" id="PTHR38378:SF3">
    <property type="entry name" value="MYOSIN HEAVY CHAIN-LIKE PROTEIN"/>
    <property type="match status" value="1"/>
</dbReference>
<protein>
    <submittedName>
        <fullName evidence="3">Uncharacterized protein</fullName>
    </submittedName>
</protein>
<dbReference type="InParanoid" id="A0A1Q3C8H9"/>
<keyword evidence="4" id="KW-1185">Reference proteome</keyword>
<organism evidence="3 4">
    <name type="scientific">Cephalotus follicularis</name>
    <name type="common">Albany pitcher plant</name>
    <dbReference type="NCBI Taxonomy" id="3775"/>
    <lineage>
        <taxon>Eukaryota</taxon>
        <taxon>Viridiplantae</taxon>
        <taxon>Streptophyta</taxon>
        <taxon>Embryophyta</taxon>
        <taxon>Tracheophyta</taxon>
        <taxon>Spermatophyta</taxon>
        <taxon>Magnoliopsida</taxon>
        <taxon>eudicotyledons</taxon>
        <taxon>Gunneridae</taxon>
        <taxon>Pentapetalae</taxon>
        <taxon>rosids</taxon>
        <taxon>fabids</taxon>
        <taxon>Oxalidales</taxon>
        <taxon>Cephalotaceae</taxon>
        <taxon>Cephalotus</taxon>
    </lineage>
</organism>
<feature type="region of interest" description="Disordered" evidence="2">
    <location>
        <begin position="1"/>
        <end position="27"/>
    </location>
</feature>